<evidence type="ECO:0000313" key="2">
    <source>
        <dbReference type="EMBL" id="KAK0056589.1"/>
    </source>
</evidence>
<evidence type="ECO:0000313" key="3">
    <source>
        <dbReference type="Proteomes" id="UP001233172"/>
    </source>
</evidence>
<evidence type="ECO:0000256" key="1">
    <source>
        <dbReference type="SAM" id="MobiDB-lite"/>
    </source>
</evidence>
<feature type="non-terminal residue" evidence="2">
    <location>
        <position position="1"/>
    </location>
</feature>
<reference evidence="2" key="2">
    <citation type="submission" date="2023-04" db="EMBL/GenBank/DDBJ databases">
        <authorList>
            <person name="Bu L."/>
            <person name="Lu L."/>
            <person name="Laidemitt M.R."/>
            <person name="Zhang S.M."/>
            <person name="Mutuku M."/>
            <person name="Mkoji G."/>
            <person name="Steinauer M."/>
            <person name="Loker E.S."/>
        </authorList>
    </citation>
    <scope>NUCLEOTIDE SEQUENCE</scope>
    <source>
        <strain evidence="2">KasaAsao</strain>
        <tissue evidence="2">Whole Snail</tissue>
    </source>
</reference>
<organism evidence="2 3">
    <name type="scientific">Biomphalaria pfeifferi</name>
    <name type="common">Bloodfluke planorb</name>
    <name type="synonym">Freshwater snail</name>
    <dbReference type="NCBI Taxonomy" id="112525"/>
    <lineage>
        <taxon>Eukaryota</taxon>
        <taxon>Metazoa</taxon>
        <taxon>Spiralia</taxon>
        <taxon>Lophotrochozoa</taxon>
        <taxon>Mollusca</taxon>
        <taxon>Gastropoda</taxon>
        <taxon>Heterobranchia</taxon>
        <taxon>Euthyneura</taxon>
        <taxon>Panpulmonata</taxon>
        <taxon>Hygrophila</taxon>
        <taxon>Lymnaeoidea</taxon>
        <taxon>Planorbidae</taxon>
        <taxon>Biomphalaria</taxon>
    </lineage>
</organism>
<accession>A0AAD8BMU6</accession>
<protein>
    <submittedName>
        <fullName evidence="2">Uncharacterized protein</fullName>
    </submittedName>
</protein>
<keyword evidence="3" id="KW-1185">Reference proteome</keyword>
<gene>
    <name evidence="2" type="ORF">Bpfe_014085</name>
</gene>
<reference evidence="2" key="1">
    <citation type="journal article" date="2023" name="PLoS Negl. Trop. Dis.">
        <title>A genome sequence for Biomphalaria pfeifferi, the major vector snail for the human-infecting parasite Schistosoma mansoni.</title>
        <authorList>
            <person name="Bu L."/>
            <person name="Lu L."/>
            <person name="Laidemitt M.R."/>
            <person name="Zhang S.M."/>
            <person name="Mutuku M."/>
            <person name="Mkoji G."/>
            <person name="Steinauer M."/>
            <person name="Loker E.S."/>
        </authorList>
    </citation>
    <scope>NUCLEOTIDE SEQUENCE</scope>
    <source>
        <strain evidence="2">KasaAsao</strain>
    </source>
</reference>
<comment type="caution">
    <text evidence="2">The sequence shown here is derived from an EMBL/GenBank/DDBJ whole genome shotgun (WGS) entry which is preliminary data.</text>
</comment>
<dbReference type="Proteomes" id="UP001233172">
    <property type="component" value="Unassembled WGS sequence"/>
</dbReference>
<dbReference type="EMBL" id="JASAOG010000061">
    <property type="protein sequence ID" value="KAK0056589.1"/>
    <property type="molecule type" value="Genomic_DNA"/>
</dbReference>
<feature type="region of interest" description="Disordered" evidence="1">
    <location>
        <begin position="1"/>
        <end position="54"/>
    </location>
</feature>
<sequence>VFISFAQEQSDDYQEDSSTRSSTTESKRASFSDTDSTSSNEYTATPKKDGKFIFSNPMFQSDEELGMSPAEDYHQGNYARNIQYGAGFENEADEYDTKF</sequence>
<dbReference type="AlphaFoldDB" id="A0AAD8BMU6"/>
<proteinExistence type="predicted"/>
<name>A0AAD8BMU6_BIOPF</name>
<feature type="compositionally biased region" description="Polar residues" evidence="1">
    <location>
        <begin position="31"/>
        <end position="43"/>
    </location>
</feature>